<dbReference type="InterPro" id="IPR036291">
    <property type="entry name" value="NAD(P)-bd_dom_sf"/>
</dbReference>
<dbReference type="PROSITE" id="PS00061">
    <property type="entry name" value="ADH_SHORT"/>
    <property type="match status" value="1"/>
</dbReference>
<dbReference type="RefSeq" id="WP_188479941.1">
    <property type="nucleotide sequence ID" value="NZ_BMFC01000001.1"/>
</dbReference>
<accession>A0ABQ1K505</accession>
<comment type="caution">
    <text evidence="3">The sequence shown here is derived from an EMBL/GenBank/DDBJ whole genome shotgun (WGS) entry which is preliminary data.</text>
</comment>
<dbReference type="PANTHER" id="PTHR44169:SF6">
    <property type="entry name" value="NADPH-DEPENDENT 1-ACYLDIHYDROXYACETONE PHOSPHATE REDUCTASE"/>
    <property type="match status" value="1"/>
</dbReference>
<proteinExistence type="inferred from homology"/>
<dbReference type="PRINTS" id="PR00081">
    <property type="entry name" value="GDHRDH"/>
</dbReference>
<sequence length="275" mass="30273">MNSKTILITGCSSGIGLDTARRFKSLGWTVFASCRGQEDCDARAAEGFSAPQLDYQDAASIARCAADVLRQTNGRLDALFHNGAYALPGPLEDIPADGMRAQFEANFLGWHDLNRHLIPAMRAQGGGRILFNSSVLGLVGMKYRGAYVATKFALEGYADVLRMEMAETGIDVVLIEPGPIETDFRKNAIKQFDQWVDWQSSPRRAQYESTLLDMLKKGSSSKAQWPASAVTEAVEKALTAKRPKARYRVTTPTHAMAIARRLLPTRMLDWVLSKG</sequence>
<evidence type="ECO:0000256" key="2">
    <source>
        <dbReference type="ARBA" id="ARBA00023002"/>
    </source>
</evidence>
<comment type="similarity">
    <text evidence="1">Belongs to the short-chain dehydrogenases/reductases (SDR) family.</text>
</comment>
<name>A0ABQ1K505_9RHOB</name>
<evidence type="ECO:0000313" key="3">
    <source>
        <dbReference type="EMBL" id="GGB87754.1"/>
    </source>
</evidence>
<gene>
    <name evidence="3" type="ORF">GCM10011363_00460</name>
</gene>
<dbReference type="InterPro" id="IPR002347">
    <property type="entry name" value="SDR_fam"/>
</dbReference>
<keyword evidence="4" id="KW-1185">Reference proteome</keyword>
<dbReference type="SUPFAM" id="SSF51735">
    <property type="entry name" value="NAD(P)-binding Rossmann-fold domains"/>
    <property type="match status" value="1"/>
</dbReference>
<dbReference type="Proteomes" id="UP000645462">
    <property type="component" value="Unassembled WGS sequence"/>
</dbReference>
<dbReference type="EMBL" id="BMFC01000001">
    <property type="protein sequence ID" value="GGB87754.1"/>
    <property type="molecule type" value="Genomic_DNA"/>
</dbReference>
<reference evidence="4" key="1">
    <citation type="journal article" date="2019" name="Int. J. Syst. Evol. Microbiol.">
        <title>The Global Catalogue of Microorganisms (GCM) 10K type strain sequencing project: providing services to taxonomists for standard genome sequencing and annotation.</title>
        <authorList>
            <consortium name="The Broad Institute Genomics Platform"/>
            <consortium name="The Broad Institute Genome Sequencing Center for Infectious Disease"/>
            <person name="Wu L."/>
            <person name="Ma J."/>
        </authorList>
    </citation>
    <scope>NUCLEOTIDE SEQUENCE [LARGE SCALE GENOMIC DNA]</scope>
    <source>
        <strain evidence="4">CGMCC 1.12478</strain>
    </source>
</reference>
<evidence type="ECO:0000256" key="1">
    <source>
        <dbReference type="ARBA" id="ARBA00006484"/>
    </source>
</evidence>
<dbReference type="Pfam" id="PF00106">
    <property type="entry name" value="adh_short"/>
    <property type="match status" value="1"/>
</dbReference>
<dbReference type="CDD" id="cd05374">
    <property type="entry name" value="17beta-HSD-like_SDR_c"/>
    <property type="match status" value="1"/>
</dbReference>
<protein>
    <submittedName>
        <fullName evidence="3">Short-chain dehydrogenase/reductase</fullName>
    </submittedName>
</protein>
<evidence type="ECO:0000313" key="4">
    <source>
        <dbReference type="Proteomes" id="UP000645462"/>
    </source>
</evidence>
<organism evidence="3 4">
    <name type="scientific">Marivita lacus</name>
    <dbReference type="NCBI Taxonomy" id="1323742"/>
    <lineage>
        <taxon>Bacteria</taxon>
        <taxon>Pseudomonadati</taxon>
        <taxon>Pseudomonadota</taxon>
        <taxon>Alphaproteobacteria</taxon>
        <taxon>Rhodobacterales</taxon>
        <taxon>Roseobacteraceae</taxon>
        <taxon>Marivita</taxon>
    </lineage>
</organism>
<dbReference type="PANTHER" id="PTHR44169">
    <property type="entry name" value="NADPH-DEPENDENT 1-ACYLDIHYDROXYACETONE PHOSPHATE REDUCTASE"/>
    <property type="match status" value="1"/>
</dbReference>
<keyword evidence="2" id="KW-0560">Oxidoreductase</keyword>
<dbReference type="Gene3D" id="3.40.50.720">
    <property type="entry name" value="NAD(P)-binding Rossmann-like Domain"/>
    <property type="match status" value="1"/>
</dbReference>
<dbReference type="InterPro" id="IPR020904">
    <property type="entry name" value="Sc_DH/Rdtase_CS"/>
</dbReference>